<dbReference type="InterPro" id="IPR012583">
    <property type="entry name" value="RIX1_N"/>
</dbReference>
<dbReference type="STRING" id="1684307.A0A316U106"/>
<keyword evidence="4" id="KW-1185">Reference proteome</keyword>
<name>A0A316U106_9BASI</name>
<feature type="compositionally biased region" description="Acidic residues" evidence="1">
    <location>
        <begin position="794"/>
        <end position="806"/>
    </location>
</feature>
<evidence type="ECO:0000259" key="2">
    <source>
        <dbReference type="Pfam" id="PF08167"/>
    </source>
</evidence>
<evidence type="ECO:0000256" key="1">
    <source>
        <dbReference type="SAM" id="MobiDB-lite"/>
    </source>
</evidence>
<dbReference type="EMBL" id="KZ819333">
    <property type="protein sequence ID" value="PWN18977.1"/>
    <property type="molecule type" value="Genomic_DNA"/>
</dbReference>
<feature type="region of interest" description="Disordered" evidence="1">
    <location>
        <begin position="542"/>
        <end position="563"/>
    </location>
</feature>
<feature type="region of interest" description="Disordered" evidence="1">
    <location>
        <begin position="785"/>
        <end position="969"/>
    </location>
</feature>
<proteinExistence type="predicted"/>
<dbReference type="GeneID" id="37016828"/>
<dbReference type="Pfam" id="PF08167">
    <property type="entry name" value="RIX1"/>
    <property type="match status" value="1"/>
</dbReference>
<reference evidence="3 4" key="1">
    <citation type="journal article" date="2018" name="Mol. Biol. Evol.">
        <title>Broad Genomic Sampling Reveals a Smut Pathogenic Ancestry of the Fungal Clade Ustilaginomycotina.</title>
        <authorList>
            <person name="Kijpornyongpan T."/>
            <person name="Mondo S.J."/>
            <person name="Barry K."/>
            <person name="Sandor L."/>
            <person name="Lee J."/>
            <person name="Lipzen A."/>
            <person name="Pangilinan J."/>
            <person name="LaButti K."/>
            <person name="Hainaut M."/>
            <person name="Henrissat B."/>
            <person name="Grigoriev I.V."/>
            <person name="Spatafora J.W."/>
            <person name="Aime M.C."/>
        </authorList>
    </citation>
    <scope>NUCLEOTIDE SEQUENCE [LARGE SCALE GENOMIC DNA]</scope>
    <source>
        <strain evidence="3 4">MCA 4718</strain>
    </source>
</reference>
<feature type="compositionally biased region" description="Polar residues" evidence="1">
    <location>
        <begin position="903"/>
        <end position="919"/>
    </location>
</feature>
<gene>
    <name evidence="3" type="ORF">BCV69DRAFT_314171</name>
</gene>
<feature type="compositionally biased region" description="Basic and acidic residues" evidence="1">
    <location>
        <begin position="742"/>
        <end position="753"/>
    </location>
</feature>
<evidence type="ECO:0000313" key="3">
    <source>
        <dbReference type="EMBL" id="PWN18977.1"/>
    </source>
</evidence>
<dbReference type="Proteomes" id="UP000245942">
    <property type="component" value="Unassembled WGS sequence"/>
</dbReference>
<feature type="region of interest" description="Disordered" evidence="1">
    <location>
        <begin position="726"/>
        <end position="753"/>
    </location>
</feature>
<feature type="compositionally biased region" description="Acidic residues" evidence="1">
    <location>
        <begin position="952"/>
        <end position="969"/>
    </location>
</feature>
<evidence type="ECO:0000313" key="4">
    <source>
        <dbReference type="Proteomes" id="UP000245942"/>
    </source>
</evidence>
<dbReference type="OrthoDB" id="20900at2759"/>
<organism evidence="3 4">
    <name type="scientific">Pseudomicrostroma glucosiphilum</name>
    <dbReference type="NCBI Taxonomy" id="1684307"/>
    <lineage>
        <taxon>Eukaryota</taxon>
        <taxon>Fungi</taxon>
        <taxon>Dikarya</taxon>
        <taxon>Basidiomycota</taxon>
        <taxon>Ustilaginomycotina</taxon>
        <taxon>Exobasidiomycetes</taxon>
        <taxon>Microstromatales</taxon>
        <taxon>Microstromatales incertae sedis</taxon>
        <taxon>Pseudomicrostroma</taxon>
    </lineage>
</organism>
<dbReference type="AlphaFoldDB" id="A0A316U106"/>
<feature type="compositionally biased region" description="Basic and acidic residues" evidence="1">
    <location>
        <begin position="942"/>
        <end position="951"/>
    </location>
</feature>
<dbReference type="RefSeq" id="XP_025346137.1">
    <property type="nucleotide sequence ID" value="XM_025495094.1"/>
</dbReference>
<accession>A0A316U106</accession>
<feature type="compositionally biased region" description="Low complexity" evidence="1">
    <location>
        <begin position="886"/>
        <end position="896"/>
    </location>
</feature>
<feature type="compositionally biased region" description="Low complexity" evidence="1">
    <location>
        <begin position="931"/>
        <end position="940"/>
    </location>
</feature>
<sequence>MAFQYIGLGGPGGAAVDGAEVYARQLNVLVSSLDQAATASPPALERISSTILALRSTQLLNLLTRYTDAGSESATQALRKTALKTGSLVTAHPTRAAHLTAGFSLALEIAEQSGWAAEDGLLRYGQDWLSAGITYLTVTSGQAPPSASTAGQQVKADAAVLRPLLALVTEYILSPAAASRPEFARAVVTPNLPKVAGVLVASVEAIVKRSNGFMNAEDEASLICLLAVLARQLQVHPSILRPFVSRLHAASTPLLVAPSAPSALVQAATNLVGHLYLTGAQSNTSTRAKELNASASGGKATQAQLWLATIKAAIGSTKSAWEASVSTLELGEESASQGAGLPFAALPDEPYQAQSEALQHLNRLLGTGQGKDAGVLLHLLQIPTSRAVAMPLSALTSLARSMLSATADSPARSAIDATLHATQLAALPQLHLQAFRLLLVTVRLAQGAGTAATARLGPHWLEMAIRPLERGVRSPPPVRAAASRLLVLLVSDATVAVQSSSRGLPSFRAGCALPLDPVARITLRGAKACLSEIARLLSPDEEALSMEPSQSAQSGGSSRKKKRSRMYESDALFSGSSPKVLGLKQLDEQASALACLEALPFFFPHMCTSLTPMHYDIAHTTAQVVAALAEVTLRQPAPTDGGIESSRRWEDLASGSLSSLAKMIRVASGPILGLLSPRLTDLATFALGVVGPTQPLVTRAAHEALAALREVSLPSLPPVLAAKVQEEGDDAEEELAQVSKEWGTDPHTGKDMLSKTGQFVQDVGGEVRKMKEAVKDVVGLNLDASSRKRQSSVDEGDEEDADEDEEMRPPPHMHGSPQAYNGPRHSSPSRATEDTDPVKPRHRPSTPRIGSPTRVVSTGSHIAGGVGGSPGAREVFGSGGLGGAGSPSRRVVSSPSLRKAELPSSSADSASVLQPTPTLVSGPAGDAGGRVTTTTEVTTVRKPAEVELRIESDDEEMPEIDINSSDEDE</sequence>
<feature type="domain" description="Pre-rRNA-processing protein RIX1 N-terminal" evidence="2">
    <location>
        <begin position="92"/>
        <end position="257"/>
    </location>
</feature>
<protein>
    <recommendedName>
        <fullName evidence="2">Pre-rRNA-processing protein RIX1 N-terminal domain-containing protein</fullName>
    </recommendedName>
</protein>